<dbReference type="InterPro" id="IPR051942">
    <property type="entry name" value="DENN_domain_containing_2"/>
</dbReference>
<dbReference type="PROSITE" id="PS50211">
    <property type="entry name" value="DENN"/>
    <property type="match status" value="1"/>
</dbReference>
<evidence type="ECO:0000259" key="3">
    <source>
        <dbReference type="PROSITE" id="PS50211"/>
    </source>
</evidence>
<dbReference type="InterPro" id="IPR043153">
    <property type="entry name" value="DENN_C"/>
</dbReference>
<evidence type="ECO:0000313" key="5">
    <source>
        <dbReference type="Proteomes" id="UP000290189"/>
    </source>
</evidence>
<dbReference type="PANTHER" id="PTHR15288">
    <property type="entry name" value="DENN DOMAIN-CONTAINING PROTEIN 2"/>
    <property type="match status" value="1"/>
</dbReference>
<evidence type="ECO:0000256" key="1">
    <source>
        <dbReference type="SAM" id="Coils"/>
    </source>
</evidence>
<dbReference type="InterPro" id="IPR001194">
    <property type="entry name" value="cDENN_dom"/>
</dbReference>
<dbReference type="Proteomes" id="UP000290189">
    <property type="component" value="Unassembled WGS sequence"/>
</dbReference>
<dbReference type="SMART" id="SM00799">
    <property type="entry name" value="DENN"/>
    <property type="match status" value="1"/>
</dbReference>
<evidence type="ECO:0000313" key="4">
    <source>
        <dbReference type="EMBL" id="SPQ97428.1"/>
    </source>
</evidence>
<dbReference type="InterPro" id="IPR037516">
    <property type="entry name" value="Tripartite_DENN"/>
</dbReference>
<dbReference type="AlphaFoldDB" id="A0A3P3YB91"/>
<feature type="domain" description="UDENN" evidence="3">
    <location>
        <begin position="153"/>
        <end position="592"/>
    </location>
</feature>
<gene>
    <name evidence="4" type="ORF">PLBR_LOCUS4643</name>
</gene>
<proteinExistence type="predicted"/>
<dbReference type="Pfam" id="PF02141">
    <property type="entry name" value="DENN"/>
    <property type="match status" value="1"/>
</dbReference>
<dbReference type="Gene3D" id="3.40.50.11500">
    <property type="match status" value="1"/>
</dbReference>
<keyword evidence="1" id="KW-0175">Coiled coil</keyword>
<dbReference type="EMBL" id="OVEO01000007">
    <property type="protein sequence ID" value="SPQ97428.1"/>
    <property type="molecule type" value="Genomic_DNA"/>
</dbReference>
<feature type="coiled-coil region" evidence="1">
    <location>
        <begin position="60"/>
        <end position="87"/>
    </location>
</feature>
<accession>A0A3P3YB91</accession>
<dbReference type="PANTHER" id="PTHR15288:SF0">
    <property type="entry name" value="UDENN DOMAIN-CONTAINING PROTEIN"/>
    <property type="match status" value="1"/>
</dbReference>
<reference evidence="4 5" key="1">
    <citation type="submission" date="2018-03" db="EMBL/GenBank/DDBJ databases">
        <authorList>
            <person name="Fogelqvist J."/>
        </authorList>
    </citation>
    <scope>NUCLEOTIDE SEQUENCE [LARGE SCALE GENOMIC DNA]</scope>
</reference>
<geneLocation type="mitochondrion" evidence="4"/>
<feature type="region of interest" description="Disordered" evidence="2">
    <location>
        <begin position="116"/>
        <end position="145"/>
    </location>
</feature>
<sequence length="592" mass="66174">MAGHDGTTNAITRAIDELRSSCKGAATLLIELDQATARGRIEEAVRRELDAMVAEQRARFEREAQQCRDLAAELQHWKAEADKLAHASHVVQDRIRDLKASVAERRRCRRPRPVLKSAPIKTPDAGSESAREAAIRQRAPARPVGRRPERMFDTFAVIGADERSPATPVVQFRYPNRIDTGALDDAQLIAFAFPTGEVRMSSYTSSGGARVNGCWRWQVPVTTVDVSQSSSTLSCVRLGQDQFRKGANCHIFMHRRDCDEHDQASVYGVCVRVREARRLPDGQDGITEVAFCTMSRSPYFSVQFDMIERILAARKLFRLGGTGGEGPGASWVDPITDRRSGCTSILEDIYMATMPDPDHIVKVACPYELPMIVFKRPRLEIDAIREWCCSLAFSVSSSDTLVLILDLALREHSVIVVSDNLSLVSASVFAIVVMIAPLQWQGVLLPILPQSMEEFLQAPVPFIAGVQRLPAQIASSDDLDDNVAVWFPEQDDIWLPRRFHGRMPGADRLIDRLRPRLQALQSRSRKVLYTCNNAQAIAVNNVTSQVADVVQRLVDDDHADECEGEQDAADREYRQRLRATQMMTQWKATTLP</sequence>
<organism evidence="4 5">
    <name type="scientific">Plasmodiophora brassicae</name>
    <name type="common">Clubroot disease agent</name>
    <dbReference type="NCBI Taxonomy" id="37360"/>
    <lineage>
        <taxon>Eukaryota</taxon>
        <taxon>Sar</taxon>
        <taxon>Rhizaria</taxon>
        <taxon>Endomyxa</taxon>
        <taxon>Phytomyxea</taxon>
        <taxon>Plasmodiophorida</taxon>
        <taxon>Plasmodiophoridae</taxon>
        <taxon>Plasmodiophora</taxon>
    </lineage>
</organism>
<name>A0A3P3YB91_PLABS</name>
<keyword evidence="4" id="KW-0496">Mitochondrion</keyword>
<evidence type="ECO:0000256" key="2">
    <source>
        <dbReference type="SAM" id="MobiDB-lite"/>
    </source>
</evidence>
<protein>
    <recommendedName>
        <fullName evidence="3">UDENN domain-containing protein</fullName>
    </recommendedName>
</protein>